<accession>A0A024K472</accession>
<dbReference type="EMBL" id="HG964446">
    <property type="protein sequence ID" value="CDO90283.1"/>
    <property type="molecule type" value="Genomic_DNA"/>
</dbReference>
<dbReference type="InterPro" id="IPR036637">
    <property type="entry name" value="Phosphohistidine_dom_sf"/>
</dbReference>
<reference evidence="3" key="2">
    <citation type="submission" date="2014-04" db="EMBL/GenBank/DDBJ databases">
        <authorList>
            <person name="Xu Y.W."/>
            <person name="Yang Q."/>
        </authorList>
    </citation>
    <scope>NUCLEOTIDE SEQUENCE</scope>
    <source>
        <strain evidence="3">DSM 44626</strain>
    </source>
</reference>
<dbReference type="AlphaFoldDB" id="A0A024K472"/>
<dbReference type="OrthoDB" id="9765468at2"/>
<dbReference type="InterPro" id="IPR051549">
    <property type="entry name" value="PEP_Utilizing_Enz"/>
</dbReference>
<dbReference type="SUPFAM" id="SSF52009">
    <property type="entry name" value="Phosphohistidine domain"/>
    <property type="match status" value="1"/>
</dbReference>
<dbReference type="Proteomes" id="UP000028880">
    <property type="component" value="Unassembled WGS sequence"/>
</dbReference>
<dbReference type="EMBL" id="LQPY01000037">
    <property type="protein sequence ID" value="ORW99903.1"/>
    <property type="molecule type" value="Genomic_DNA"/>
</dbReference>
<dbReference type="Gene3D" id="3.50.30.10">
    <property type="entry name" value="Phosphohistidine domain"/>
    <property type="match status" value="1"/>
</dbReference>
<reference evidence="3" key="1">
    <citation type="journal article" date="2014" name="Genome Announc.">
        <title>Draft Genome Sequence of Mycobacterium triplex DSM 44626.</title>
        <authorList>
            <person name="Sassi M."/>
            <person name="Croce O."/>
            <person name="Robert C."/>
            <person name="Raoult D."/>
            <person name="Drancourt M."/>
        </authorList>
    </citation>
    <scope>NUCLEOTIDE SEQUENCE [LARGE SCALE GENOMIC DNA]</scope>
    <source>
        <strain evidence="3">DSM 44626</strain>
    </source>
</reference>
<evidence type="ECO:0000256" key="1">
    <source>
        <dbReference type="SAM" id="MobiDB-lite"/>
    </source>
</evidence>
<dbReference type="RefSeq" id="WP_036471015.1">
    <property type="nucleotide sequence ID" value="NZ_HG964446.1"/>
</dbReference>
<dbReference type="GO" id="GO:0016772">
    <property type="term" value="F:transferase activity, transferring phosphorus-containing groups"/>
    <property type="evidence" value="ECO:0007669"/>
    <property type="project" value="InterPro"/>
</dbReference>
<dbReference type="Pfam" id="PF00391">
    <property type="entry name" value="PEP-utilizers"/>
    <property type="match status" value="1"/>
</dbReference>
<gene>
    <name evidence="4" type="ORF">AWC29_26430</name>
    <name evidence="3" type="ORF">BN973_04676</name>
</gene>
<dbReference type="eggNOG" id="COG1080">
    <property type="taxonomic scope" value="Bacteria"/>
</dbReference>
<dbReference type="InterPro" id="IPR008279">
    <property type="entry name" value="PEP-util_enz_mobile_dom"/>
</dbReference>
<dbReference type="Proteomes" id="UP000193710">
    <property type="component" value="Unassembled WGS sequence"/>
</dbReference>
<evidence type="ECO:0000313" key="3">
    <source>
        <dbReference type="EMBL" id="CDO90283.1"/>
    </source>
</evidence>
<feature type="compositionally biased region" description="Basic and acidic residues" evidence="1">
    <location>
        <begin position="274"/>
        <end position="288"/>
    </location>
</feature>
<evidence type="ECO:0000313" key="5">
    <source>
        <dbReference type="Proteomes" id="UP000193710"/>
    </source>
</evidence>
<evidence type="ECO:0000313" key="4">
    <source>
        <dbReference type="EMBL" id="ORW99903.1"/>
    </source>
</evidence>
<dbReference type="PANTHER" id="PTHR43615">
    <property type="entry name" value="PHOSPHOENOLPYRUVATE SYNTHASE-RELATED"/>
    <property type="match status" value="1"/>
</dbReference>
<feature type="domain" description="PEP-utilising enzyme mobile" evidence="2">
    <location>
        <begin position="453"/>
        <end position="523"/>
    </location>
</feature>
<keyword evidence="5" id="KW-1185">Reference proteome</keyword>
<protein>
    <submittedName>
        <fullName evidence="3">PEP-utilizing protein</fullName>
    </submittedName>
</protein>
<reference evidence="4 5" key="3">
    <citation type="submission" date="2016-01" db="EMBL/GenBank/DDBJ databases">
        <title>The new phylogeny of the genus Mycobacterium.</title>
        <authorList>
            <person name="Tarcisio F."/>
            <person name="Conor M."/>
            <person name="Antonella G."/>
            <person name="Elisabetta G."/>
            <person name="Giulia F.S."/>
            <person name="Sara T."/>
            <person name="Anna F."/>
            <person name="Clotilde B."/>
            <person name="Roberto B."/>
            <person name="Veronica D.S."/>
            <person name="Fabio R."/>
            <person name="Monica P."/>
            <person name="Olivier J."/>
            <person name="Enrico T."/>
            <person name="Nicola S."/>
        </authorList>
    </citation>
    <scope>NUCLEOTIDE SEQUENCE [LARGE SCALE GENOMIC DNA]</scope>
    <source>
        <strain evidence="4 5">DSM 44626</strain>
    </source>
</reference>
<feature type="region of interest" description="Disordered" evidence="1">
    <location>
        <begin position="270"/>
        <end position="295"/>
    </location>
</feature>
<dbReference type="STRING" id="47839.BN973_04676"/>
<dbReference type="HOGENOM" id="CLU_037941_0_0_11"/>
<sequence length="541" mass="59164">MLGEDWDVLHSPDPADSHWSTDNVGEAAPGVLTPLSWSMWGRTGDRMPREVAYRMGIFSAADRRQFPPIVRPFYGRIALRMEYLATVGDRMPGVDGADLVANMFGRVPDTMNFASTMRRYPIICYRLPRAMISAPRQVRRRATIIDAWWRSSIAALPDLSRSECVSVLRDAVDRFDESLTWHSLALLAVVQPMLVQLTKLVERAGVGDVGTLSGTGGAEMAIVSDIWLASRGAMTVADVVANHGFHGPLEGEISSRVWREDSAPLERMISSYADRPDSEDPVQRERRASAQLPEAQREVVAALPPSRRLSARLLLTLAERILPLRGVGKRSFLQSLDVARGAARQLGEHLVAHGELSSVDDVFQLTVDELTRGFPADARNLLNRRLERGREYATLSLPGNWRGIPDTTVSTVNPDGKVIVRDVGETIRGLGVSAGVTEGQVRVVIDPSFAEVEPGEVLVARTTDPSWASIMFLSSALVVDIGGPLSHAAVVARELGLPCVVNTRTGSSLLRTGDRVRVDGDTGTVEVLERAQDRFAAQESR</sequence>
<proteinExistence type="predicted"/>
<name>A0A024K472_9MYCO</name>
<evidence type="ECO:0000259" key="2">
    <source>
        <dbReference type="Pfam" id="PF00391"/>
    </source>
</evidence>
<organism evidence="3">
    <name type="scientific">Mycobacterium triplex</name>
    <dbReference type="NCBI Taxonomy" id="47839"/>
    <lineage>
        <taxon>Bacteria</taxon>
        <taxon>Bacillati</taxon>
        <taxon>Actinomycetota</taxon>
        <taxon>Actinomycetes</taxon>
        <taxon>Mycobacteriales</taxon>
        <taxon>Mycobacteriaceae</taxon>
        <taxon>Mycobacterium</taxon>
        <taxon>Mycobacterium simiae complex</taxon>
    </lineage>
</organism>
<dbReference type="PANTHER" id="PTHR43615:SF1">
    <property type="entry name" value="PPDK_N DOMAIN-CONTAINING PROTEIN"/>
    <property type="match status" value="1"/>
</dbReference>